<dbReference type="STRING" id="224999.GCA_001485475_00810"/>
<dbReference type="InterPro" id="IPR011530">
    <property type="entry name" value="rRNA_adenine_dimethylase"/>
</dbReference>
<dbReference type="GO" id="GO:0005829">
    <property type="term" value="C:cytosol"/>
    <property type="evidence" value="ECO:0007669"/>
    <property type="project" value="TreeGrafter"/>
</dbReference>
<keyword evidence="2 7" id="KW-0698">rRNA processing</keyword>
<evidence type="ECO:0000313" key="11">
    <source>
        <dbReference type="Proteomes" id="UP000062160"/>
    </source>
</evidence>
<dbReference type="SMART" id="SM00650">
    <property type="entry name" value="rADc"/>
    <property type="match status" value="1"/>
</dbReference>
<evidence type="ECO:0000259" key="9">
    <source>
        <dbReference type="SMART" id="SM00650"/>
    </source>
</evidence>
<dbReference type="PROSITE" id="PS01131">
    <property type="entry name" value="RRNA_A_DIMETH"/>
    <property type="match status" value="1"/>
</dbReference>
<evidence type="ECO:0000313" key="10">
    <source>
        <dbReference type="EMBL" id="GAQ24804.1"/>
    </source>
</evidence>
<dbReference type="PANTHER" id="PTHR11727:SF7">
    <property type="entry name" value="DIMETHYLADENOSINE TRANSFERASE-RELATED"/>
    <property type="match status" value="1"/>
</dbReference>
<proteinExistence type="inferred from homology"/>
<feature type="binding site" evidence="7 8">
    <location>
        <position position="63"/>
    </location>
    <ligand>
        <name>S-adenosyl-L-methionine</name>
        <dbReference type="ChEBI" id="CHEBI:59789"/>
    </ligand>
</feature>
<dbReference type="Pfam" id="PF00398">
    <property type="entry name" value="RrnaAD"/>
    <property type="match status" value="1"/>
</dbReference>
<keyword evidence="5 7" id="KW-0949">S-adenosyl-L-methionine</keyword>
<keyword evidence="4 7" id="KW-0808">Transferase</keyword>
<dbReference type="SUPFAM" id="SSF53335">
    <property type="entry name" value="S-adenosyl-L-methionine-dependent methyltransferases"/>
    <property type="match status" value="1"/>
</dbReference>
<dbReference type="OrthoDB" id="9814755at2"/>
<dbReference type="InterPro" id="IPR020596">
    <property type="entry name" value="rRNA_Ade_Mease_Trfase_CS"/>
</dbReference>
<organism evidence="10">
    <name type="scientific">Tepidanaerobacter syntrophicus</name>
    <dbReference type="NCBI Taxonomy" id="224999"/>
    <lineage>
        <taxon>Bacteria</taxon>
        <taxon>Bacillati</taxon>
        <taxon>Bacillota</taxon>
        <taxon>Clostridia</taxon>
        <taxon>Thermosediminibacterales</taxon>
        <taxon>Tepidanaerobacteraceae</taxon>
        <taxon>Tepidanaerobacter</taxon>
    </lineage>
</organism>
<dbReference type="EMBL" id="DF977000">
    <property type="protein sequence ID" value="GAQ24804.1"/>
    <property type="molecule type" value="Genomic_DNA"/>
</dbReference>
<dbReference type="FunFam" id="3.40.50.150:FF:000023">
    <property type="entry name" value="Ribosomal RNA small subunit methyltransferase A"/>
    <property type="match status" value="1"/>
</dbReference>
<gene>
    <name evidence="7" type="primary">rsmA</name>
    <name evidence="7" type="synonym">ksgA</name>
    <name evidence="10" type="ORF">TSYNT_6184</name>
</gene>
<keyword evidence="6 7" id="KW-0694">RNA-binding</keyword>
<comment type="function">
    <text evidence="7">Specifically dimethylates two adjacent adenosines (A1518 and A1519) in the loop of a conserved hairpin near the 3'-end of 16S rRNA in the 30S particle. May play a critical role in biogenesis of 30S subunits.</text>
</comment>
<evidence type="ECO:0000256" key="5">
    <source>
        <dbReference type="ARBA" id="ARBA00022691"/>
    </source>
</evidence>
<dbReference type="InterPro" id="IPR023165">
    <property type="entry name" value="rRNA_Ade_diMease-like_C"/>
</dbReference>
<dbReference type="Proteomes" id="UP000062160">
    <property type="component" value="Unassembled WGS sequence"/>
</dbReference>
<feature type="binding site" evidence="7 8">
    <location>
        <position position="15"/>
    </location>
    <ligand>
        <name>S-adenosyl-L-methionine</name>
        <dbReference type="ChEBI" id="CHEBI:59789"/>
    </ligand>
</feature>
<feature type="binding site" evidence="7 8">
    <location>
        <position position="17"/>
    </location>
    <ligand>
        <name>S-adenosyl-L-methionine</name>
        <dbReference type="ChEBI" id="CHEBI:59789"/>
    </ligand>
</feature>
<evidence type="ECO:0000256" key="8">
    <source>
        <dbReference type="PROSITE-ProRule" id="PRU01026"/>
    </source>
</evidence>
<name>A0A0U9HFY7_9FIRM</name>
<dbReference type="EC" id="2.1.1.182" evidence="7"/>
<feature type="binding site" evidence="7 8">
    <location>
        <position position="42"/>
    </location>
    <ligand>
        <name>S-adenosyl-L-methionine</name>
        <dbReference type="ChEBI" id="CHEBI:59789"/>
    </ligand>
</feature>
<dbReference type="CDD" id="cd02440">
    <property type="entry name" value="AdoMet_MTases"/>
    <property type="match status" value="1"/>
</dbReference>
<comment type="subcellular location">
    <subcellularLocation>
        <location evidence="7">Cytoplasm</location>
    </subcellularLocation>
</comment>
<keyword evidence="11" id="KW-1185">Reference proteome</keyword>
<dbReference type="InterPro" id="IPR029063">
    <property type="entry name" value="SAM-dependent_MTases_sf"/>
</dbReference>
<feature type="binding site" evidence="7 8">
    <location>
        <position position="88"/>
    </location>
    <ligand>
        <name>S-adenosyl-L-methionine</name>
        <dbReference type="ChEBI" id="CHEBI:59789"/>
    </ligand>
</feature>
<dbReference type="HAMAP" id="MF_00607">
    <property type="entry name" value="16SrRNA_methyltr_A"/>
    <property type="match status" value="1"/>
</dbReference>
<dbReference type="InterPro" id="IPR001737">
    <property type="entry name" value="KsgA/Erm"/>
</dbReference>
<dbReference type="FunFam" id="1.10.8.100:FF:000001">
    <property type="entry name" value="Ribosomal RNA small subunit methyltransferase A"/>
    <property type="match status" value="1"/>
</dbReference>
<dbReference type="InterPro" id="IPR020598">
    <property type="entry name" value="rRNA_Ade_methylase_Trfase_N"/>
</dbReference>
<evidence type="ECO:0000256" key="3">
    <source>
        <dbReference type="ARBA" id="ARBA00022603"/>
    </source>
</evidence>
<dbReference type="RefSeq" id="WP_059031971.1">
    <property type="nucleotide sequence ID" value="NZ_BSDN01000003.1"/>
</dbReference>
<evidence type="ECO:0000256" key="6">
    <source>
        <dbReference type="ARBA" id="ARBA00022884"/>
    </source>
</evidence>
<reference evidence="10" key="1">
    <citation type="journal article" date="2016" name="Genome Announc.">
        <title>Draft Genome Sequence of the Syntrophic Lactate-Degrading Bacterium Tepidanaerobacter syntrophicus JLT.</title>
        <authorList>
            <person name="Matsuura N."/>
            <person name="Ohashi A."/>
            <person name="Tourlousse D.M."/>
            <person name="Sekiguchi Y."/>
        </authorList>
    </citation>
    <scope>NUCLEOTIDE SEQUENCE [LARGE SCALE GENOMIC DNA]</scope>
    <source>
        <strain evidence="10">JL</strain>
    </source>
</reference>
<dbReference type="GO" id="GO:0052908">
    <property type="term" value="F:16S rRNA (adenine(1518)-N(6)/adenine(1519)-N(6))-dimethyltransferase activity"/>
    <property type="evidence" value="ECO:0007669"/>
    <property type="project" value="UniProtKB-EC"/>
</dbReference>
<sequence length="280" mass="31712">MKKYNIRADKRLGQHFLKDEEPLFSMLKAAQLTPEDNVLEIGPGLGVLTLELCRIVKKVVAVEKDRRFVPILNDLTQDFKNVCILEEDVLKLDWKKIRESIFEGDFKVVANLPYYITAPIIMKIVENRQFIPLAVIMVQKEVAHRLAASCGSKDYGILSIAVNVYADVDIICEIGRGSFVPPPKVDSAIVRITLNKKPRISTDEEFFFKVVEAAFGERRKTIRNSLKSRLNLLELDQSHIDKALDTAGINPMRRGETLSIEEFDKLAGALKRALNMSKNN</sequence>
<keyword evidence="1 7" id="KW-0963">Cytoplasm</keyword>
<dbReference type="Gene3D" id="3.40.50.150">
    <property type="entry name" value="Vaccinia Virus protein VP39"/>
    <property type="match status" value="1"/>
</dbReference>
<accession>A0A0U9HFY7</accession>
<evidence type="ECO:0000256" key="4">
    <source>
        <dbReference type="ARBA" id="ARBA00022679"/>
    </source>
</evidence>
<dbReference type="GO" id="GO:0003723">
    <property type="term" value="F:RNA binding"/>
    <property type="evidence" value="ECO:0007669"/>
    <property type="project" value="UniProtKB-UniRule"/>
</dbReference>
<protein>
    <recommendedName>
        <fullName evidence="7">Ribosomal RNA small subunit methyltransferase A</fullName>
        <ecNumber evidence="7">2.1.1.182</ecNumber>
    </recommendedName>
    <alternativeName>
        <fullName evidence="7">16S rRNA (adenine(1518)-N(6)/adenine(1519)-N(6))-dimethyltransferase</fullName>
    </alternativeName>
    <alternativeName>
        <fullName evidence="7">16S rRNA dimethyladenosine transferase</fullName>
    </alternativeName>
    <alternativeName>
        <fullName evidence="7">16S rRNA dimethylase</fullName>
    </alternativeName>
    <alternativeName>
        <fullName evidence="7">S-adenosylmethionine-6-N', N'-adenosyl(rRNA) dimethyltransferase</fullName>
    </alternativeName>
</protein>
<dbReference type="PANTHER" id="PTHR11727">
    <property type="entry name" value="DIMETHYLADENOSINE TRANSFERASE"/>
    <property type="match status" value="1"/>
</dbReference>
<dbReference type="NCBIfam" id="TIGR00755">
    <property type="entry name" value="ksgA"/>
    <property type="match status" value="1"/>
</dbReference>
<evidence type="ECO:0000256" key="7">
    <source>
        <dbReference type="HAMAP-Rule" id="MF_00607"/>
    </source>
</evidence>
<feature type="binding site" evidence="7 8">
    <location>
        <position position="111"/>
    </location>
    <ligand>
        <name>S-adenosyl-L-methionine</name>
        <dbReference type="ChEBI" id="CHEBI:59789"/>
    </ligand>
</feature>
<feature type="domain" description="Ribosomal RNA adenine methylase transferase N-terminal" evidence="9">
    <location>
        <begin position="22"/>
        <end position="196"/>
    </location>
</feature>
<dbReference type="AlphaFoldDB" id="A0A0U9HFY7"/>
<keyword evidence="3 7" id="KW-0489">Methyltransferase</keyword>
<evidence type="ECO:0000256" key="1">
    <source>
        <dbReference type="ARBA" id="ARBA00022490"/>
    </source>
</evidence>
<comment type="catalytic activity">
    <reaction evidence="7">
        <text>adenosine(1518)/adenosine(1519) in 16S rRNA + 4 S-adenosyl-L-methionine = N(6)-dimethyladenosine(1518)/N(6)-dimethyladenosine(1519) in 16S rRNA + 4 S-adenosyl-L-homocysteine + 4 H(+)</text>
        <dbReference type="Rhea" id="RHEA:19609"/>
        <dbReference type="Rhea" id="RHEA-COMP:10232"/>
        <dbReference type="Rhea" id="RHEA-COMP:10233"/>
        <dbReference type="ChEBI" id="CHEBI:15378"/>
        <dbReference type="ChEBI" id="CHEBI:57856"/>
        <dbReference type="ChEBI" id="CHEBI:59789"/>
        <dbReference type="ChEBI" id="CHEBI:74411"/>
        <dbReference type="ChEBI" id="CHEBI:74493"/>
        <dbReference type="EC" id="2.1.1.182"/>
    </reaction>
</comment>
<comment type="similarity">
    <text evidence="7">Belongs to the class I-like SAM-binding methyltransferase superfamily. rRNA adenine N(6)-methyltransferase family. RsmA subfamily.</text>
</comment>
<dbReference type="Gene3D" id="1.10.8.100">
    <property type="entry name" value="Ribosomal RNA adenine dimethylase-like, domain 2"/>
    <property type="match status" value="1"/>
</dbReference>
<evidence type="ECO:0000256" key="2">
    <source>
        <dbReference type="ARBA" id="ARBA00022552"/>
    </source>
</evidence>
<dbReference type="PROSITE" id="PS51689">
    <property type="entry name" value="SAM_RNA_A_N6_MT"/>
    <property type="match status" value="1"/>
</dbReference>